<dbReference type="SMART" id="SM00591">
    <property type="entry name" value="RWD"/>
    <property type="match status" value="1"/>
</dbReference>
<dbReference type="InterPro" id="IPR023582">
    <property type="entry name" value="Impact"/>
</dbReference>
<dbReference type="InterPro" id="IPR006575">
    <property type="entry name" value="RWD_dom"/>
</dbReference>
<comment type="similarity">
    <text evidence="2">Belongs to the IMPACT family.</text>
</comment>
<accession>A0A9N9F6P3</accession>
<dbReference type="Pfam" id="PF01205">
    <property type="entry name" value="Impact_N"/>
    <property type="match status" value="1"/>
</dbReference>
<keyword evidence="4" id="KW-0678">Repressor</keyword>
<organism evidence="9 10">
    <name type="scientific">Paraglomus occultum</name>
    <dbReference type="NCBI Taxonomy" id="144539"/>
    <lineage>
        <taxon>Eukaryota</taxon>
        <taxon>Fungi</taxon>
        <taxon>Fungi incertae sedis</taxon>
        <taxon>Mucoromycota</taxon>
        <taxon>Glomeromycotina</taxon>
        <taxon>Glomeromycetes</taxon>
        <taxon>Paraglomerales</taxon>
        <taxon>Paraglomeraceae</taxon>
        <taxon>Paraglomus</taxon>
    </lineage>
</organism>
<name>A0A9N9F6P3_9GLOM</name>
<dbReference type="CDD" id="cd23821">
    <property type="entry name" value="RWD_IMPACT"/>
    <property type="match status" value="1"/>
</dbReference>
<dbReference type="Gene3D" id="3.10.110.10">
    <property type="entry name" value="Ubiquitin Conjugating Enzyme"/>
    <property type="match status" value="1"/>
</dbReference>
<keyword evidence="3" id="KW-0963">Cytoplasm</keyword>
<dbReference type="InterPro" id="IPR001498">
    <property type="entry name" value="Impact_N"/>
</dbReference>
<evidence type="ECO:0000256" key="5">
    <source>
        <dbReference type="ARBA" id="ARBA00022845"/>
    </source>
</evidence>
<dbReference type="SUPFAM" id="SSF54211">
    <property type="entry name" value="Ribosomal protein S5 domain 2-like"/>
    <property type="match status" value="1"/>
</dbReference>
<dbReference type="AlphaFoldDB" id="A0A9N9F6P3"/>
<dbReference type="PROSITE" id="PS50908">
    <property type="entry name" value="RWD"/>
    <property type="match status" value="1"/>
</dbReference>
<comment type="caution">
    <text evidence="9">The sequence shown here is derived from an EMBL/GenBank/DDBJ whole genome shotgun (WGS) entry which is preliminary data.</text>
</comment>
<feature type="region of interest" description="Disordered" evidence="7">
    <location>
        <begin position="135"/>
        <end position="191"/>
    </location>
</feature>
<evidence type="ECO:0000313" key="10">
    <source>
        <dbReference type="Proteomes" id="UP000789572"/>
    </source>
</evidence>
<protein>
    <submittedName>
        <fullName evidence="9">6120_t:CDS:1</fullName>
    </submittedName>
</protein>
<keyword evidence="5" id="KW-0810">Translation regulation</keyword>
<feature type="compositionally biased region" description="Polar residues" evidence="7">
    <location>
        <begin position="155"/>
        <end position="180"/>
    </location>
</feature>
<keyword evidence="10" id="KW-1185">Reference proteome</keyword>
<dbReference type="InterPro" id="IPR036956">
    <property type="entry name" value="Impact_N_sf"/>
</dbReference>
<gene>
    <name evidence="9" type="ORF">POCULU_LOCUS3186</name>
</gene>
<dbReference type="Proteomes" id="UP000789572">
    <property type="component" value="Unassembled WGS sequence"/>
</dbReference>
<evidence type="ECO:0000313" key="9">
    <source>
        <dbReference type="EMBL" id="CAG8513329.1"/>
    </source>
</evidence>
<dbReference type="InterPro" id="IPR016135">
    <property type="entry name" value="UBQ-conjugating_enzyme/RWD"/>
</dbReference>
<dbReference type="PANTHER" id="PTHR16301">
    <property type="entry name" value="IMPACT-RELATED"/>
    <property type="match status" value="1"/>
</dbReference>
<reference evidence="9" key="1">
    <citation type="submission" date="2021-06" db="EMBL/GenBank/DDBJ databases">
        <authorList>
            <person name="Kallberg Y."/>
            <person name="Tangrot J."/>
            <person name="Rosling A."/>
        </authorList>
    </citation>
    <scope>NUCLEOTIDE SEQUENCE</scope>
    <source>
        <strain evidence="9">IA702</strain>
    </source>
</reference>
<dbReference type="GO" id="GO:0140469">
    <property type="term" value="P:GCN2-mediated signaling"/>
    <property type="evidence" value="ECO:0007669"/>
    <property type="project" value="TreeGrafter"/>
</dbReference>
<evidence type="ECO:0000256" key="2">
    <source>
        <dbReference type="ARBA" id="ARBA00007665"/>
    </source>
</evidence>
<sequence>MSDQSALSEELLALSSIFGDESFYPVDPNNPLSPYILKINLTSDSTSQTFSSAKSITLTLYFPSTYPSQDPPVYEISSLYCGTLKIGDEIKEEIHEKFKKLFIPGEVIIFQWAEWLREYMERKLEEVESMSRVIEENSKSRENTGLNHKDYAPNDGNTSANHNKKSSNVSDLRGDFSTSDPSRRDELSLACPPITHGTPLEHKKSVFVAHLAPVNNVNEVNAVRETLLSNKKIARATHNILAYRIVLDGGVILQDNDDDGEDAAGGRLLHLLQILDAKNVLVIVSRWYGGIKLGPDRFKDINNCARNLLEQCGYINSITEESSKKFKKTKK</sequence>
<dbReference type="InterPro" id="IPR020568">
    <property type="entry name" value="Ribosomal_Su5_D2-typ_SF"/>
</dbReference>
<evidence type="ECO:0000256" key="4">
    <source>
        <dbReference type="ARBA" id="ARBA00022491"/>
    </source>
</evidence>
<dbReference type="PANTHER" id="PTHR16301:SF25">
    <property type="entry name" value="PROTEIN IMPACT"/>
    <property type="match status" value="1"/>
</dbReference>
<dbReference type="GO" id="GO:0006446">
    <property type="term" value="P:regulation of translational initiation"/>
    <property type="evidence" value="ECO:0007669"/>
    <property type="project" value="TreeGrafter"/>
</dbReference>
<comment type="subcellular location">
    <subcellularLocation>
        <location evidence="1">Cytoplasm</location>
    </subcellularLocation>
</comment>
<evidence type="ECO:0000259" key="8">
    <source>
        <dbReference type="PROSITE" id="PS50908"/>
    </source>
</evidence>
<dbReference type="GO" id="GO:0005737">
    <property type="term" value="C:cytoplasm"/>
    <property type="evidence" value="ECO:0007669"/>
    <property type="project" value="UniProtKB-SubCell"/>
</dbReference>
<dbReference type="SUPFAM" id="SSF54495">
    <property type="entry name" value="UBC-like"/>
    <property type="match status" value="1"/>
</dbReference>
<feature type="compositionally biased region" description="Basic and acidic residues" evidence="7">
    <location>
        <begin position="135"/>
        <end position="152"/>
    </location>
</feature>
<evidence type="ECO:0000256" key="1">
    <source>
        <dbReference type="ARBA" id="ARBA00004496"/>
    </source>
</evidence>
<dbReference type="Pfam" id="PF05773">
    <property type="entry name" value="RWD"/>
    <property type="match status" value="1"/>
</dbReference>
<evidence type="ECO:0000256" key="7">
    <source>
        <dbReference type="SAM" id="MobiDB-lite"/>
    </source>
</evidence>
<evidence type="ECO:0000256" key="6">
    <source>
        <dbReference type="ARBA" id="ARBA00023016"/>
    </source>
</evidence>
<evidence type="ECO:0000256" key="3">
    <source>
        <dbReference type="ARBA" id="ARBA00022490"/>
    </source>
</evidence>
<dbReference type="Gene3D" id="3.30.230.30">
    <property type="entry name" value="Impact, N-terminal domain"/>
    <property type="match status" value="1"/>
</dbReference>
<dbReference type="EMBL" id="CAJVPJ010000337">
    <property type="protein sequence ID" value="CAG8513329.1"/>
    <property type="molecule type" value="Genomic_DNA"/>
</dbReference>
<keyword evidence="6" id="KW-0346">Stress response</keyword>
<feature type="domain" description="RWD" evidence="8">
    <location>
        <begin position="9"/>
        <end position="123"/>
    </location>
</feature>
<proteinExistence type="inferred from homology"/>
<dbReference type="OrthoDB" id="69641at2759"/>